<evidence type="ECO:0000256" key="1">
    <source>
        <dbReference type="ARBA" id="ARBA00004436"/>
    </source>
</evidence>
<dbReference type="PANTHER" id="PTHR31404:SF0">
    <property type="entry name" value="MITOCHONDRIAL GENOME MAINTENANCE PROTEIN MGM101"/>
    <property type="match status" value="1"/>
</dbReference>
<evidence type="ECO:0000256" key="9">
    <source>
        <dbReference type="ARBA" id="ARBA00023271"/>
    </source>
</evidence>
<reference evidence="11 12" key="1">
    <citation type="submission" date="2014-02" db="EMBL/GenBank/DDBJ databases">
        <title>The Genome Sequence of Trichophyton interdigitale MR816.</title>
        <authorList>
            <consortium name="The Broad Institute Genomics Platform"/>
            <person name="Cuomo C.A."/>
            <person name="White T.C."/>
            <person name="Graser Y."/>
            <person name="Martinez-Rossi N."/>
            <person name="Heitman J."/>
            <person name="Young S.K."/>
            <person name="Zeng Q."/>
            <person name="Gargeya S."/>
            <person name="Abouelleil A."/>
            <person name="Alvarado L."/>
            <person name="Chapman S.B."/>
            <person name="Gainer-Dewar J."/>
            <person name="Goldberg J."/>
            <person name="Griggs A."/>
            <person name="Gujja S."/>
            <person name="Hansen M."/>
            <person name="Howarth C."/>
            <person name="Imamovic A."/>
            <person name="Larimer J."/>
            <person name="Martinez D."/>
            <person name="Murphy C."/>
            <person name="Pearson M.D."/>
            <person name="Persinoti G."/>
            <person name="Poon T."/>
            <person name="Priest M."/>
            <person name="Roberts A.D."/>
            <person name="Saif S."/>
            <person name="Shea T.D."/>
            <person name="Sykes S.N."/>
            <person name="Wortman J."/>
            <person name="Nusbaum C."/>
            <person name="Birren B."/>
        </authorList>
    </citation>
    <scope>NUCLEOTIDE SEQUENCE [LARGE SCALE GENOMIC DNA]</scope>
    <source>
        <strain evidence="11 12">MR816</strain>
    </source>
</reference>
<name>A0A059J989_TRIIM</name>
<dbReference type="HOGENOM" id="CLU_028692_1_0_1"/>
<dbReference type="GO" id="GO:0003697">
    <property type="term" value="F:single-stranded DNA binding"/>
    <property type="evidence" value="ECO:0007669"/>
    <property type="project" value="InterPro"/>
</dbReference>
<evidence type="ECO:0000313" key="11">
    <source>
        <dbReference type="EMBL" id="KDB24218.1"/>
    </source>
</evidence>
<keyword evidence="9" id="KW-1135">Mitochondrion nucleoid</keyword>
<organism evidence="11 12">
    <name type="scientific">Trichophyton interdigitale (strain MR816)</name>
    <dbReference type="NCBI Taxonomy" id="1215338"/>
    <lineage>
        <taxon>Eukaryota</taxon>
        <taxon>Fungi</taxon>
        <taxon>Dikarya</taxon>
        <taxon>Ascomycota</taxon>
        <taxon>Pezizomycotina</taxon>
        <taxon>Eurotiomycetes</taxon>
        <taxon>Eurotiomycetidae</taxon>
        <taxon>Onygenales</taxon>
        <taxon>Arthrodermataceae</taxon>
        <taxon>Trichophyton</taxon>
    </lineage>
</organism>
<dbReference type="PANTHER" id="PTHR31404">
    <property type="entry name" value="MITOCHONDRIAL GENOME MAINTENANCE PROTEIN MGM101"/>
    <property type="match status" value="1"/>
</dbReference>
<dbReference type="OMA" id="KIWTRKD"/>
<proteinExistence type="inferred from homology"/>
<keyword evidence="7" id="KW-0496">Mitochondrion</keyword>
<keyword evidence="8" id="KW-0234">DNA repair</keyword>
<dbReference type="STRING" id="1215338.A0A059J989"/>
<dbReference type="Pfam" id="PF06420">
    <property type="entry name" value="Mgm101p"/>
    <property type="match status" value="1"/>
</dbReference>
<feature type="region of interest" description="Disordered" evidence="10">
    <location>
        <begin position="1"/>
        <end position="136"/>
    </location>
</feature>
<keyword evidence="6" id="KW-0238">DNA-binding</keyword>
<dbReference type="GO" id="GO:0036297">
    <property type="term" value="P:interstrand cross-link repair"/>
    <property type="evidence" value="ECO:0007669"/>
    <property type="project" value="TreeGrafter"/>
</dbReference>
<keyword evidence="5" id="KW-0809">Transit peptide</keyword>
<gene>
    <name evidence="11" type="ORF">H109_03902</name>
</gene>
<feature type="compositionally biased region" description="Polar residues" evidence="10">
    <location>
        <begin position="49"/>
        <end position="66"/>
    </location>
</feature>
<dbReference type="GO" id="GO:0000725">
    <property type="term" value="P:recombinational repair"/>
    <property type="evidence" value="ECO:0007669"/>
    <property type="project" value="TreeGrafter"/>
</dbReference>
<evidence type="ECO:0000256" key="2">
    <source>
        <dbReference type="ARBA" id="ARBA00007053"/>
    </source>
</evidence>
<evidence type="ECO:0000256" key="3">
    <source>
        <dbReference type="ARBA" id="ARBA00013628"/>
    </source>
</evidence>
<evidence type="ECO:0000256" key="5">
    <source>
        <dbReference type="ARBA" id="ARBA00022946"/>
    </source>
</evidence>
<comment type="subcellular location">
    <subcellularLocation>
        <location evidence="1">Mitochondrion matrix</location>
        <location evidence="1">Mitochondrion nucleoid</location>
    </subcellularLocation>
</comment>
<dbReference type="Proteomes" id="UP000024533">
    <property type="component" value="Unassembled WGS sequence"/>
</dbReference>
<feature type="compositionally biased region" description="Low complexity" evidence="10">
    <location>
        <begin position="26"/>
        <end position="48"/>
    </location>
</feature>
<dbReference type="InterPro" id="IPR009446">
    <property type="entry name" value="Mgm101"/>
</dbReference>
<evidence type="ECO:0000256" key="4">
    <source>
        <dbReference type="ARBA" id="ARBA00022763"/>
    </source>
</evidence>
<dbReference type="OrthoDB" id="17164at2759"/>
<keyword evidence="12" id="KW-1185">Reference proteome</keyword>
<feature type="compositionally biased region" description="Polar residues" evidence="10">
    <location>
        <begin position="12"/>
        <end position="25"/>
    </location>
</feature>
<evidence type="ECO:0000256" key="7">
    <source>
        <dbReference type="ARBA" id="ARBA00023128"/>
    </source>
</evidence>
<sequence>MASRAMRRVSWASVSRPSTYSSLAVSSPASRLISSSSKPASTAASKPTYTRSTSSNYPRRTYNSYNKTPSSSQSSSSPASSSSAAKTTSSTSSAPAPASASSSPKDTSSPPAFTTTPTSHPIQNITKTGLADAPPDLVLEPANVPNGHVDWTRSYHGLSAEPFSKEAAAILLAPVEPDDVEIKPDGIVYLPEIKYRRILNKAFGPGGWGLVPRSESIVTGKTVTREYALVAHGRLVSVSRGEQDYFSPDGIPTATEGCKSNAMMRCCKDLGVASELWDPRWIRKFKANYAKDVFVEHMVSKKKSKIWIRKDDEVMYPWKKT</sequence>
<evidence type="ECO:0000256" key="8">
    <source>
        <dbReference type="ARBA" id="ARBA00023204"/>
    </source>
</evidence>
<accession>A0A059J989</accession>
<evidence type="ECO:0000313" key="12">
    <source>
        <dbReference type="Proteomes" id="UP000024533"/>
    </source>
</evidence>
<feature type="compositionally biased region" description="Low complexity" evidence="10">
    <location>
        <begin position="67"/>
        <end position="119"/>
    </location>
</feature>
<protein>
    <recommendedName>
        <fullName evidence="3">Mitochondrial genome maintenance protein MGM101</fullName>
    </recommendedName>
</protein>
<comment type="similarity">
    <text evidence="2">Belongs to the MGM101 family.</text>
</comment>
<evidence type="ECO:0000256" key="10">
    <source>
        <dbReference type="SAM" id="MobiDB-lite"/>
    </source>
</evidence>
<dbReference type="AlphaFoldDB" id="A0A059J989"/>
<keyword evidence="4" id="KW-0227">DNA damage</keyword>
<dbReference type="EMBL" id="AOKY01000274">
    <property type="protein sequence ID" value="KDB24218.1"/>
    <property type="molecule type" value="Genomic_DNA"/>
</dbReference>
<comment type="caution">
    <text evidence="11">The sequence shown here is derived from an EMBL/GenBank/DDBJ whole genome shotgun (WGS) entry which is preliminary data.</text>
</comment>
<dbReference type="GO" id="GO:0000262">
    <property type="term" value="C:mitochondrial chromosome"/>
    <property type="evidence" value="ECO:0007669"/>
    <property type="project" value="InterPro"/>
</dbReference>
<evidence type="ECO:0000256" key="6">
    <source>
        <dbReference type="ARBA" id="ARBA00023125"/>
    </source>
</evidence>